<evidence type="ECO:0000313" key="17">
    <source>
        <dbReference type="EMBL" id="BBP46117.1"/>
    </source>
</evidence>
<dbReference type="CDD" id="cd00544">
    <property type="entry name" value="CobU"/>
    <property type="match status" value="1"/>
</dbReference>
<evidence type="ECO:0000256" key="1">
    <source>
        <dbReference type="ARBA" id="ARBA00000312"/>
    </source>
</evidence>
<evidence type="ECO:0000256" key="15">
    <source>
        <dbReference type="PIRSR" id="PIRSR006135-1"/>
    </source>
</evidence>
<feature type="binding site" evidence="16">
    <location>
        <position position="79"/>
    </location>
    <ligand>
        <name>GTP</name>
        <dbReference type="ChEBI" id="CHEBI:37565"/>
    </ligand>
</feature>
<evidence type="ECO:0000256" key="7">
    <source>
        <dbReference type="ARBA" id="ARBA00007490"/>
    </source>
</evidence>
<dbReference type="RefSeq" id="WP_173272439.1">
    <property type="nucleotide sequence ID" value="NZ_AP021889.1"/>
</dbReference>
<dbReference type="EMBL" id="AP021889">
    <property type="protein sequence ID" value="BBP46117.1"/>
    <property type="molecule type" value="Genomic_DNA"/>
</dbReference>
<dbReference type="PANTHER" id="PTHR34848:SF1">
    <property type="entry name" value="BIFUNCTIONAL ADENOSYLCOBALAMIN BIOSYNTHESIS PROTEIN COBU"/>
    <property type="match status" value="1"/>
</dbReference>
<comment type="similarity">
    <text evidence="7 14">Belongs to the CobU/CobP family.</text>
</comment>
<name>A0A6F8PVQ0_9GAMM</name>
<comment type="catalytic activity">
    <reaction evidence="1 14">
        <text>adenosylcob(III)inamide + ATP = adenosylcob(III)inamide phosphate + ADP + H(+)</text>
        <dbReference type="Rhea" id="RHEA:15769"/>
        <dbReference type="ChEBI" id="CHEBI:2480"/>
        <dbReference type="ChEBI" id="CHEBI:15378"/>
        <dbReference type="ChEBI" id="CHEBI:30616"/>
        <dbReference type="ChEBI" id="CHEBI:58502"/>
        <dbReference type="ChEBI" id="CHEBI:456216"/>
        <dbReference type="EC" id="2.7.1.156"/>
    </reaction>
</comment>
<dbReference type="InterPro" id="IPR003203">
    <property type="entry name" value="CobU/CobP"/>
</dbReference>
<dbReference type="KEGG" id="tse:THMIRHAS_14900"/>
<dbReference type="UniPathway" id="UPA00148">
    <property type="reaction ID" value="UER00236"/>
</dbReference>
<evidence type="ECO:0000256" key="13">
    <source>
        <dbReference type="ARBA" id="ARBA00023134"/>
    </source>
</evidence>
<evidence type="ECO:0000256" key="16">
    <source>
        <dbReference type="PIRSR" id="PIRSR006135-2"/>
    </source>
</evidence>
<keyword evidence="12 14" id="KW-0067">ATP-binding</keyword>
<keyword evidence="9 14" id="KW-0808">Transferase</keyword>
<evidence type="ECO:0000256" key="3">
    <source>
        <dbReference type="ARBA" id="ARBA00001522"/>
    </source>
</evidence>
<dbReference type="EC" id="2.7.1.156" evidence="14"/>
<reference evidence="18" key="1">
    <citation type="submission" date="2019-11" db="EMBL/GenBank/DDBJ databases">
        <title>Isolation and characterization of two novel species in the genus Thiomicrorhabdus.</title>
        <authorList>
            <person name="Mochizuki J."/>
            <person name="Kojima H."/>
            <person name="Fukui M."/>
        </authorList>
    </citation>
    <scope>NUCLEOTIDE SEQUENCE [LARGE SCALE GENOMIC DNA]</scope>
    <source>
        <strain evidence="18">aks77</strain>
    </source>
</reference>
<evidence type="ECO:0000313" key="18">
    <source>
        <dbReference type="Proteomes" id="UP000501726"/>
    </source>
</evidence>
<keyword evidence="8 14" id="KW-0169">Cobalamin biosynthesis</keyword>
<dbReference type="GO" id="GO:0008820">
    <property type="term" value="F:cobinamide phosphate guanylyltransferase activity"/>
    <property type="evidence" value="ECO:0007669"/>
    <property type="project" value="UniProtKB-UniRule"/>
</dbReference>
<feature type="binding site" evidence="16">
    <location>
        <begin position="12"/>
        <end position="19"/>
    </location>
    <ligand>
        <name>GTP</name>
        <dbReference type="ChEBI" id="CHEBI:37565"/>
    </ligand>
</feature>
<evidence type="ECO:0000256" key="11">
    <source>
        <dbReference type="ARBA" id="ARBA00022777"/>
    </source>
</evidence>
<dbReference type="NCBIfam" id="NF004469">
    <property type="entry name" value="PRK05800.1"/>
    <property type="match status" value="1"/>
</dbReference>
<dbReference type="GO" id="GO:0009236">
    <property type="term" value="P:cobalamin biosynthetic process"/>
    <property type="evidence" value="ECO:0007669"/>
    <property type="project" value="UniProtKB-UniRule"/>
</dbReference>
<proteinExistence type="inferred from homology"/>
<dbReference type="Gene3D" id="3.40.50.300">
    <property type="entry name" value="P-loop containing nucleotide triphosphate hydrolases"/>
    <property type="match status" value="1"/>
</dbReference>
<keyword evidence="11 14" id="KW-0418">Kinase</keyword>
<dbReference type="InterPro" id="IPR027417">
    <property type="entry name" value="P-loop_NTPase"/>
</dbReference>
<evidence type="ECO:0000256" key="12">
    <source>
        <dbReference type="ARBA" id="ARBA00022840"/>
    </source>
</evidence>
<dbReference type="GO" id="GO:0005525">
    <property type="term" value="F:GTP binding"/>
    <property type="evidence" value="ECO:0007669"/>
    <property type="project" value="UniProtKB-UniRule"/>
</dbReference>
<keyword evidence="18" id="KW-1185">Reference proteome</keyword>
<comment type="pathway">
    <text evidence="6 14">Cofactor biosynthesis; adenosylcobalamin biosynthesis; adenosylcobalamin from cob(II)yrinate a,c-diamide: step 5/7.</text>
</comment>
<dbReference type="EC" id="2.7.7.62" evidence="14"/>
<gene>
    <name evidence="17" type="primary">cobP</name>
    <name evidence="17" type="ORF">THMIRHAS_14900</name>
</gene>
<organism evidence="17 18">
    <name type="scientific">Thiosulfatimonas sediminis</name>
    <dbReference type="NCBI Taxonomy" id="2675054"/>
    <lineage>
        <taxon>Bacteria</taxon>
        <taxon>Pseudomonadati</taxon>
        <taxon>Pseudomonadota</taxon>
        <taxon>Gammaproteobacteria</taxon>
        <taxon>Thiotrichales</taxon>
        <taxon>Piscirickettsiaceae</taxon>
        <taxon>Thiosulfatimonas</taxon>
    </lineage>
</organism>
<protein>
    <recommendedName>
        <fullName evidence="14">Bifunctional adenosylcobalamin biosynthesis protein</fullName>
        <ecNumber evidence="14">2.7.1.156</ecNumber>
        <ecNumber evidence="14">2.7.7.62</ecNumber>
    </recommendedName>
</protein>
<comment type="function">
    <text evidence="4 14">Catalyzes ATP-dependent phosphorylation of adenosylcobinamide and addition of GMP to adenosylcobinamide phosphate.</text>
</comment>
<dbReference type="PANTHER" id="PTHR34848">
    <property type="match status" value="1"/>
</dbReference>
<evidence type="ECO:0000256" key="5">
    <source>
        <dbReference type="ARBA" id="ARBA00004692"/>
    </source>
</evidence>
<comment type="pathway">
    <text evidence="5 14">Cofactor biosynthesis; adenosylcobalamin biosynthesis; adenosylcobalamin from cob(II)yrinate a,c-diamide: step 6/7.</text>
</comment>
<sequence length="191" mass="21362">MTQQVQTHLILGGARSGKSAYAEKQMCAWQAQNDGVVYYLATAPRTYPLQQADGQTDTEMLQRIAQHQLQRPSNWQTLEEPLYLAKALQEVEQFAATSSKKTAVLLDCLTLWMLNLIEADCREAQTHAFLDYLESTNLKLIVVSNEVGLGVVPMGKLSREFVDELGRLHQAVAQRVEAVNFVTAGLPMRLK</sequence>
<dbReference type="AlphaFoldDB" id="A0A6F8PVQ0"/>
<accession>A0A6F8PVQ0</accession>
<feature type="binding site" evidence="16">
    <location>
        <position position="107"/>
    </location>
    <ligand>
        <name>GTP</name>
        <dbReference type="ChEBI" id="CHEBI:37565"/>
    </ligand>
</feature>
<evidence type="ECO:0000256" key="4">
    <source>
        <dbReference type="ARBA" id="ARBA00003889"/>
    </source>
</evidence>
<evidence type="ECO:0000256" key="10">
    <source>
        <dbReference type="ARBA" id="ARBA00022741"/>
    </source>
</evidence>
<feature type="active site" description="GMP-histidine intermediate" evidence="15">
    <location>
        <position position="67"/>
    </location>
</feature>
<dbReference type="Proteomes" id="UP000501726">
    <property type="component" value="Chromosome"/>
</dbReference>
<evidence type="ECO:0000256" key="14">
    <source>
        <dbReference type="PIRNR" id="PIRNR006135"/>
    </source>
</evidence>
<dbReference type="GO" id="GO:0043752">
    <property type="term" value="F:adenosylcobinamide kinase activity"/>
    <property type="evidence" value="ECO:0007669"/>
    <property type="project" value="UniProtKB-EC"/>
</dbReference>
<comment type="catalytic activity">
    <reaction evidence="2 14">
        <text>adenosylcob(III)inamide phosphate + GTP + H(+) = adenosylcob(III)inamide-GDP + diphosphate</text>
        <dbReference type="Rhea" id="RHEA:22712"/>
        <dbReference type="ChEBI" id="CHEBI:15378"/>
        <dbReference type="ChEBI" id="CHEBI:33019"/>
        <dbReference type="ChEBI" id="CHEBI:37565"/>
        <dbReference type="ChEBI" id="CHEBI:58502"/>
        <dbReference type="ChEBI" id="CHEBI:60487"/>
        <dbReference type="EC" id="2.7.7.62"/>
    </reaction>
</comment>
<evidence type="ECO:0000256" key="9">
    <source>
        <dbReference type="ARBA" id="ARBA00022679"/>
    </source>
</evidence>
<evidence type="ECO:0000256" key="8">
    <source>
        <dbReference type="ARBA" id="ARBA00022573"/>
    </source>
</evidence>
<comment type="catalytic activity">
    <reaction evidence="3">
        <text>adenosylcob(III)inamide + GTP = adenosylcob(III)inamide phosphate + GDP + H(+)</text>
        <dbReference type="Rhea" id="RHEA:15765"/>
        <dbReference type="ChEBI" id="CHEBI:2480"/>
        <dbReference type="ChEBI" id="CHEBI:15378"/>
        <dbReference type="ChEBI" id="CHEBI:37565"/>
        <dbReference type="ChEBI" id="CHEBI:58189"/>
        <dbReference type="ChEBI" id="CHEBI:58502"/>
        <dbReference type="EC" id="2.7.1.156"/>
    </reaction>
</comment>
<keyword evidence="13 14" id="KW-0342">GTP-binding</keyword>
<evidence type="ECO:0000256" key="6">
    <source>
        <dbReference type="ARBA" id="ARBA00005159"/>
    </source>
</evidence>
<dbReference type="GO" id="GO:0005524">
    <property type="term" value="F:ATP binding"/>
    <property type="evidence" value="ECO:0007669"/>
    <property type="project" value="UniProtKB-UniRule"/>
</dbReference>
<keyword evidence="10 14" id="KW-0547">Nucleotide-binding</keyword>
<feature type="binding site" evidence="16">
    <location>
        <begin position="41"/>
        <end position="43"/>
    </location>
    <ligand>
        <name>GTP</name>
        <dbReference type="ChEBI" id="CHEBI:37565"/>
    </ligand>
</feature>
<dbReference type="SUPFAM" id="SSF52540">
    <property type="entry name" value="P-loop containing nucleoside triphosphate hydrolases"/>
    <property type="match status" value="1"/>
</dbReference>
<evidence type="ECO:0000256" key="2">
    <source>
        <dbReference type="ARBA" id="ARBA00000711"/>
    </source>
</evidence>
<dbReference type="PIRSF" id="PIRSF006135">
    <property type="entry name" value="CobU"/>
    <property type="match status" value="1"/>
</dbReference>
<dbReference type="Pfam" id="PF02283">
    <property type="entry name" value="CobU"/>
    <property type="match status" value="1"/>
</dbReference>